<dbReference type="GO" id="GO:0016787">
    <property type="term" value="F:hydrolase activity"/>
    <property type="evidence" value="ECO:0007669"/>
    <property type="project" value="UniProtKB-KW"/>
</dbReference>
<keyword evidence="1 3" id="KW-0378">Hydrolase</keyword>
<dbReference type="EMBL" id="ML978371">
    <property type="protein sequence ID" value="KAF2023182.1"/>
    <property type="molecule type" value="Genomic_DNA"/>
</dbReference>
<evidence type="ECO:0000259" key="2">
    <source>
        <dbReference type="Pfam" id="PF07859"/>
    </source>
</evidence>
<dbReference type="InterPro" id="IPR013094">
    <property type="entry name" value="AB_hydrolase_3"/>
</dbReference>
<dbReference type="InterPro" id="IPR050300">
    <property type="entry name" value="GDXG_lipolytic_enzyme"/>
</dbReference>
<dbReference type="PANTHER" id="PTHR48081">
    <property type="entry name" value="AB HYDROLASE SUPERFAMILY PROTEIN C4A8.06C"/>
    <property type="match status" value="1"/>
</dbReference>
<reference evidence="3" key="1">
    <citation type="journal article" date="2020" name="Stud. Mycol.">
        <title>101 Dothideomycetes genomes: a test case for predicting lifestyles and emergence of pathogens.</title>
        <authorList>
            <person name="Haridas S."/>
            <person name="Albert R."/>
            <person name="Binder M."/>
            <person name="Bloem J."/>
            <person name="Labutti K."/>
            <person name="Salamov A."/>
            <person name="Andreopoulos B."/>
            <person name="Baker S."/>
            <person name="Barry K."/>
            <person name="Bills G."/>
            <person name="Bluhm B."/>
            <person name="Cannon C."/>
            <person name="Castanera R."/>
            <person name="Culley D."/>
            <person name="Daum C."/>
            <person name="Ezra D."/>
            <person name="Gonzalez J."/>
            <person name="Henrissat B."/>
            <person name="Kuo A."/>
            <person name="Liang C."/>
            <person name="Lipzen A."/>
            <person name="Lutzoni F."/>
            <person name="Magnuson J."/>
            <person name="Mondo S."/>
            <person name="Nolan M."/>
            <person name="Ohm R."/>
            <person name="Pangilinan J."/>
            <person name="Park H.-J."/>
            <person name="Ramirez L."/>
            <person name="Alfaro M."/>
            <person name="Sun H."/>
            <person name="Tritt A."/>
            <person name="Yoshinaga Y."/>
            <person name="Zwiers L.-H."/>
            <person name="Turgeon B."/>
            <person name="Goodwin S."/>
            <person name="Spatafora J."/>
            <person name="Crous P."/>
            <person name="Grigoriev I."/>
        </authorList>
    </citation>
    <scope>NUCLEOTIDE SEQUENCE</scope>
    <source>
        <strain evidence="3">CBS 110217</strain>
    </source>
</reference>
<gene>
    <name evidence="3" type="ORF">EK21DRAFT_81473</name>
</gene>
<proteinExistence type="predicted"/>
<name>A0A9P4GXB1_9PLEO</name>
<comment type="caution">
    <text evidence="3">The sequence shown here is derived from an EMBL/GenBank/DDBJ whole genome shotgun (WGS) entry which is preliminary data.</text>
</comment>
<dbReference type="PANTHER" id="PTHR48081:SF8">
    <property type="entry name" value="ALPHA_BETA HYDROLASE FOLD-3 DOMAIN-CONTAINING PROTEIN-RELATED"/>
    <property type="match status" value="1"/>
</dbReference>
<dbReference type="AlphaFoldDB" id="A0A9P4GXB1"/>
<keyword evidence="4" id="KW-1185">Reference proteome</keyword>
<organism evidence="3 4">
    <name type="scientific">Setomelanomma holmii</name>
    <dbReference type="NCBI Taxonomy" id="210430"/>
    <lineage>
        <taxon>Eukaryota</taxon>
        <taxon>Fungi</taxon>
        <taxon>Dikarya</taxon>
        <taxon>Ascomycota</taxon>
        <taxon>Pezizomycotina</taxon>
        <taxon>Dothideomycetes</taxon>
        <taxon>Pleosporomycetidae</taxon>
        <taxon>Pleosporales</taxon>
        <taxon>Pleosporineae</taxon>
        <taxon>Phaeosphaeriaceae</taxon>
        <taxon>Setomelanomma</taxon>
    </lineage>
</organism>
<sequence>MSYQFDPDFQACDKKALQALGLPPDQPTPRFTGGDVESRRAGRPFYRKLLDLGGDVPGITKTQLDIRTDDGFQIPIFAYRRADQQGFAGLQPAVLSIHGGGMILGDTETFEPSTKADVATTGVAHFSPDYRLAAEAPHPTPVEDCYAALVWLHSEAENLGIDKSRIAVSGLSAGGGLAAAVALLARDRGLYPPLAKQILLEPMLDDRTTEEDHELAPFVTWSWDDNWTGWNALLGGGLGGNKVSPYAAPARTEDLIGLPPTYIDVGNLDIFAKEDELYAKGLADAGVKVEWHLHQGVPHGFELRAHGSEILQRAMKHRQAAIKSF</sequence>
<protein>
    <submittedName>
        <fullName evidence="3">Alpha/beta hydrolase</fullName>
    </submittedName>
</protein>
<dbReference type="InterPro" id="IPR029058">
    <property type="entry name" value="AB_hydrolase_fold"/>
</dbReference>
<evidence type="ECO:0000313" key="4">
    <source>
        <dbReference type="Proteomes" id="UP000799777"/>
    </source>
</evidence>
<accession>A0A9P4GXB1</accession>
<evidence type="ECO:0000256" key="1">
    <source>
        <dbReference type="ARBA" id="ARBA00022801"/>
    </source>
</evidence>
<feature type="domain" description="Alpha/beta hydrolase fold-3" evidence="2">
    <location>
        <begin position="94"/>
        <end position="302"/>
    </location>
</feature>
<evidence type="ECO:0000313" key="3">
    <source>
        <dbReference type="EMBL" id="KAF2023182.1"/>
    </source>
</evidence>
<dbReference type="SUPFAM" id="SSF53474">
    <property type="entry name" value="alpha/beta-Hydrolases"/>
    <property type="match status" value="1"/>
</dbReference>
<dbReference type="OrthoDB" id="433474at2759"/>
<dbReference type="Gene3D" id="3.40.50.1820">
    <property type="entry name" value="alpha/beta hydrolase"/>
    <property type="match status" value="1"/>
</dbReference>
<dbReference type="Proteomes" id="UP000799777">
    <property type="component" value="Unassembled WGS sequence"/>
</dbReference>
<dbReference type="Pfam" id="PF07859">
    <property type="entry name" value="Abhydrolase_3"/>
    <property type="match status" value="1"/>
</dbReference>